<dbReference type="GO" id="GO:0009277">
    <property type="term" value="C:fungal-type cell wall"/>
    <property type="evidence" value="ECO:0007669"/>
    <property type="project" value="TreeGrafter"/>
</dbReference>
<name>A0A9P9JMA1_9HYPO</name>
<reference evidence="3" key="1">
    <citation type="journal article" date="2021" name="Nat. Commun.">
        <title>Genetic determinants of endophytism in the Arabidopsis root mycobiome.</title>
        <authorList>
            <person name="Mesny F."/>
            <person name="Miyauchi S."/>
            <person name="Thiergart T."/>
            <person name="Pickel B."/>
            <person name="Atanasova L."/>
            <person name="Karlsson M."/>
            <person name="Huettel B."/>
            <person name="Barry K.W."/>
            <person name="Haridas S."/>
            <person name="Chen C."/>
            <person name="Bauer D."/>
            <person name="Andreopoulos W."/>
            <person name="Pangilinan J."/>
            <person name="LaButti K."/>
            <person name="Riley R."/>
            <person name="Lipzen A."/>
            <person name="Clum A."/>
            <person name="Drula E."/>
            <person name="Henrissat B."/>
            <person name="Kohler A."/>
            <person name="Grigoriev I.V."/>
            <person name="Martin F.M."/>
            <person name="Hacquard S."/>
        </authorList>
    </citation>
    <scope>NUCLEOTIDE SEQUENCE</scope>
    <source>
        <strain evidence="3">MPI-CAGE-AT-0147</strain>
    </source>
</reference>
<accession>A0A9P9JMA1</accession>
<evidence type="ECO:0000256" key="1">
    <source>
        <dbReference type="SAM" id="SignalP"/>
    </source>
</evidence>
<evidence type="ECO:0000313" key="3">
    <source>
        <dbReference type="EMBL" id="KAH7171321.1"/>
    </source>
</evidence>
<dbReference type="OrthoDB" id="43654at2759"/>
<dbReference type="InterPro" id="IPR053183">
    <property type="entry name" value="ASL1"/>
</dbReference>
<evidence type="ECO:0000259" key="2">
    <source>
        <dbReference type="Pfam" id="PF11790"/>
    </source>
</evidence>
<dbReference type="Gene3D" id="3.20.20.80">
    <property type="entry name" value="Glycosidases"/>
    <property type="match status" value="1"/>
</dbReference>
<dbReference type="AlphaFoldDB" id="A0A9P9JMA1"/>
<feature type="signal peptide" evidence="1">
    <location>
        <begin position="1"/>
        <end position="29"/>
    </location>
</feature>
<dbReference type="SUPFAM" id="SSF51445">
    <property type="entry name" value="(Trans)glycosidases"/>
    <property type="match status" value="1"/>
</dbReference>
<sequence>MGASCQVNMAPSFPLRALALTALTNIIAASDVVNARPSAKRGLCFVPSAVHPDDDKVWVQPGSDLTWYYNHGDRPSAAFVGRPQHEFEFIPMMRSVGIDPTDTSFLETIRSLRHDGIDVDHVLGFDEPNVPMHHGGTDIDPATAAKAWVANFEPLVDMGVRLGLPAVTATWDGLPWLRQFLGNCSKMLSHGTNTTKNCTWDVMPIHWYDNFETLASHICERHDIWPDAQIWVTKFTYAYQPLQPTQDFFDRALDYLDRLSPIIGRYAYFGAFRTNDSTVGPNTVFLNDAGGLTDIGLKYLGINGTGVNPRCGTASGTKVMMERMAIASILGVLALTVL</sequence>
<feature type="chain" id="PRO_5040185299" evidence="1">
    <location>
        <begin position="30"/>
        <end position="338"/>
    </location>
</feature>
<gene>
    <name evidence="3" type="ORF">EDB81DRAFT_195921</name>
</gene>
<keyword evidence="4" id="KW-1185">Reference proteome</keyword>
<feature type="domain" description="Asl1-like glycosyl hydrolase catalytic" evidence="2">
    <location>
        <begin position="45"/>
        <end position="299"/>
    </location>
</feature>
<keyword evidence="1" id="KW-0732">Signal</keyword>
<dbReference type="Pfam" id="PF11790">
    <property type="entry name" value="Glyco_hydro_cc"/>
    <property type="match status" value="1"/>
</dbReference>
<dbReference type="EMBL" id="JAGMUV010000002">
    <property type="protein sequence ID" value="KAH7171321.1"/>
    <property type="molecule type" value="Genomic_DNA"/>
</dbReference>
<dbReference type="PANTHER" id="PTHR34154">
    <property type="entry name" value="ALKALI-SENSITIVE LINKAGE PROTEIN 1"/>
    <property type="match status" value="1"/>
</dbReference>
<organism evidence="3 4">
    <name type="scientific">Dactylonectria macrodidyma</name>
    <dbReference type="NCBI Taxonomy" id="307937"/>
    <lineage>
        <taxon>Eukaryota</taxon>
        <taxon>Fungi</taxon>
        <taxon>Dikarya</taxon>
        <taxon>Ascomycota</taxon>
        <taxon>Pezizomycotina</taxon>
        <taxon>Sordariomycetes</taxon>
        <taxon>Hypocreomycetidae</taxon>
        <taxon>Hypocreales</taxon>
        <taxon>Nectriaceae</taxon>
        <taxon>Dactylonectria</taxon>
    </lineage>
</organism>
<dbReference type="InterPro" id="IPR024655">
    <property type="entry name" value="Asl1_glyco_hydro_catalytic"/>
</dbReference>
<proteinExistence type="predicted"/>
<dbReference type="InterPro" id="IPR017853">
    <property type="entry name" value="GH"/>
</dbReference>
<comment type="caution">
    <text evidence="3">The sequence shown here is derived from an EMBL/GenBank/DDBJ whole genome shotgun (WGS) entry which is preliminary data.</text>
</comment>
<dbReference type="Proteomes" id="UP000738349">
    <property type="component" value="Unassembled WGS sequence"/>
</dbReference>
<dbReference type="PANTHER" id="PTHR34154:SF3">
    <property type="entry name" value="ALKALI-SENSITIVE LINKAGE PROTEIN 1"/>
    <property type="match status" value="1"/>
</dbReference>
<dbReference type="GO" id="GO:0071966">
    <property type="term" value="P:fungal-type cell wall polysaccharide metabolic process"/>
    <property type="evidence" value="ECO:0007669"/>
    <property type="project" value="TreeGrafter"/>
</dbReference>
<evidence type="ECO:0000313" key="4">
    <source>
        <dbReference type="Proteomes" id="UP000738349"/>
    </source>
</evidence>
<protein>
    <submittedName>
        <fullName evidence="3">F5/8 type C domain protein</fullName>
    </submittedName>
</protein>